<reference evidence="1 2" key="1">
    <citation type="submission" date="2019-03" db="EMBL/GenBank/DDBJ databases">
        <title>Diversity of the mouse oral microbiome.</title>
        <authorList>
            <person name="Joseph S."/>
            <person name="Aduse-Opoku J."/>
            <person name="Curtis M."/>
            <person name="Wade W."/>
            <person name="Hashim A."/>
        </authorList>
    </citation>
    <scope>NUCLEOTIDE SEQUENCE [LARGE SCALE GENOMIC DNA]</scope>
    <source>
        <strain evidence="1 2">P11</strain>
    </source>
</reference>
<comment type="caution">
    <text evidence="1">The sequence shown here is derived from an EMBL/GenBank/DDBJ whole genome shotgun (WGS) entry which is preliminary data.</text>
</comment>
<accession>A0A4Y9IM19</accession>
<organism evidence="1 2">
    <name type="scientific">Dysgonomonas mossii</name>
    <dbReference type="NCBI Taxonomy" id="163665"/>
    <lineage>
        <taxon>Bacteria</taxon>
        <taxon>Pseudomonadati</taxon>
        <taxon>Bacteroidota</taxon>
        <taxon>Bacteroidia</taxon>
        <taxon>Bacteroidales</taxon>
        <taxon>Dysgonomonadaceae</taxon>
        <taxon>Dysgonomonas</taxon>
    </lineage>
</organism>
<sequence>MFGYILNKYIQSDFFTFQLGESFEQKCNAPKDKCGIYLIYEVLNDCENLLYIGASGQRNADGTIKIRKGGMYDRLINGYHPNQFGFDIKNNNKRIKRKKQFPLMMKEFEIGMIKVYWWVTHDDKFNDFPTDIEGLITNRYKSEHYNKLPKWHQ</sequence>
<dbReference type="Proteomes" id="UP000298285">
    <property type="component" value="Unassembled WGS sequence"/>
</dbReference>
<protein>
    <recommendedName>
        <fullName evidence="3">GIY-YIG nuclease family protein</fullName>
    </recommendedName>
</protein>
<dbReference type="RefSeq" id="WP_135105648.1">
    <property type="nucleotide sequence ID" value="NZ_JADGKW010000003.1"/>
</dbReference>
<gene>
    <name evidence="1" type="ORF">E4T88_11700</name>
</gene>
<dbReference type="EMBL" id="SPPK01000003">
    <property type="protein sequence ID" value="TFU89346.1"/>
    <property type="molecule type" value="Genomic_DNA"/>
</dbReference>
<proteinExistence type="predicted"/>
<name>A0A4Y9IM19_9BACT</name>
<evidence type="ECO:0000313" key="1">
    <source>
        <dbReference type="EMBL" id="TFU89346.1"/>
    </source>
</evidence>
<dbReference type="OrthoDB" id="838435at2"/>
<evidence type="ECO:0008006" key="3">
    <source>
        <dbReference type="Google" id="ProtNLM"/>
    </source>
</evidence>
<evidence type="ECO:0000313" key="2">
    <source>
        <dbReference type="Proteomes" id="UP000298285"/>
    </source>
</evidence>
<dbReference type="AlphaFoldDB" id="A0A4Y9IM19"/>